<reference evidence="1 2" key="1">
    <citation type="journal article" date="2019" name="Int. J. Syst. Evol. Microbiol.">
        <title>The Global Catalogue of Microorganisms (GCM) 10K type strain sequencing project: providing services to taxonomists for standard genome sequencing and annotation.</title>
        <authorList>
            <consortium name="The Broad Institute Genomics Platform"/>
            <consortium name="The Broad Institute Genome Sequencing Center for Infectious Disease"/>
            <person name="Wu L."/>
            <person name="Ma J."/>
        </authorList>
    </citation>
    <scope>NUCLEOTIDE SEQUENCE [LARGE SCALE GENOMIC DNA]</scope>
    <source>
        <strain evidence="1 2">JCM 3325</strain>
    </source>
</reference>
<keyword evidence="2" id="KW-1185">Reference proteome</keyword>
<accession>A0ABN3KAY5</accession>
<evidence type="ECO:0000313" key="1">
    <source>
        <dbReference type="EMBL" id="GAA2454578.1"/>
    </source>
</evidence>
<evidence type="ECO:0000313" key="2">
    <source>
        <dbReference type="Proteomes" id="UP001501231"/>
    </source>
</evidence>
<gene>
    <name evidence="1" type="ORF">GCM10010191_86940</name>
</gene>
<dbReference type="Proteomes" id="UP001501231">
    <property type="component" value="Unassembled WGS sequence"/>
</dbReference>
<organism evidence="1 2">
    <name type="scientific">Actinomadura vinacea</name>
    <dbReference type="NCBI Taxonomy" id="115336"/>
    <lineage>
        <taxon>Bacteria</taxon>
        <taxon>Bacillati</taxon>
        <taxon>Actinomycetota</taxon>
        <taxon>Actinomycetes</taxon>
        <taxon>Streptosporangiales</taxon>
        <taxon>Thermomonosporaceae</taxon>
        <taxon>Actinomadura</taxon>
    </lineage>
</organism>
<dbReference type="RefSeq" id="WP_344597424.1">
    <property type="nucleotide sequence ID" value="NZ_BAAARW010000039.1"/>
</dbReference>
<name>A0ABN3KAY5_9ACTN</name>
<evidence type="ECO:0008006" key="3">
    <source>
        <dbReference type="Google" id="ProtNLM"/>
    </source>
</evidence>
<dbReference type="Gene3D" id="3.40.630.30">
    <property type="match status" value="1"/>
</dbReference>
<protein>
    <recommendedName>
        <fullName evidence="3">GNAT family N-acetyltransferase</fullName>
    </recommendedName>
</protein>
<dbReference type="EMBL" id="BAAARW010000039">
    <property type="protein sequence ID" value="GAA2454578.1"/>
    <property type="molecule type" value="Genomic_DNA"/>
</dbReference>
<sequence length="321" mass="34479">MIDFAWYTDLEPGVEAELREMLAGAAREDEEAGFPRLSAEDPVEPGTRRLLVWLLPDERSGVDAPAVPSLAAYLRVEPPRDADGGAGELSYVVRPGYRSRGITTLLLEKMGLDPGGEDGPQRSGAPVLRVWARGDHPAALRLSLRFRCLGIVPERREWRLLIPLREGRAIGTGAEPGGPGVREAPGAAGRTAAAALWAASGRRHLPPSDAQVLISGSGEAPDGAVWIDPRPGERTDFGAAGRLVAVATRQGREGREEDPLIRALLVAGLERLRDAGLRAGAIAVDARNRPLVHEARSLGFTHDRTDVRYTLRSPIAFTSES</sequence>
<comment type="caution">
    <text evidence="1">The sequence shown here is derived from an EMBL/GenBank/DDBJ whole genome shotgun (WGS) entry which is preliminary data.</text>
</comment>
<proteinExistence type="predicted"/>